<sequence length="131" mass="15112">MKNHITENGCVIYVPEHAYIDLKCDGFFSYEEVVALTEYACEMLRFYNLSKCAINLQHIKIYPSGAEEYLRDIWYRRLVEAGVNRIAYVVPEDIFGRASMTVVHAGEAASKIQRKYFGDESSAKEWLNSEL</sequence>
<name>A0ABW3KCR8_9BACT</name>
<evidence type="ECO:0000313" key="1">
    <source>
        <dbReference type="EMBL" id="MFD1002762.1"/>
    </source>
</evidence>
<keyword evidence="2" id="KW-1185">Reference proteome</keyword>
<proteinExistence type="predicted"/>
<reference evidence="2" key="1">
    <citation type="journal article" date="2019" name="Int. J. Syst. Evol. Microbiol.">
        <title>The Global Catalogue of Microorganisms (GCM) 10K type strain sequencing project: providing services to taxonomists for standard genome sequencing and annotation.</title>
        <authorList>
            <consortium name="The Broad Institute Genomics Platform"/>
            <consortium name="The Broad Institute Genome Sequencing Center for Infectious Disease"/>
            <person name="Wu L."/>
            <person name="Ma J."/>
        </authorList>
    </citation>
    <scope>NUCLEOTIDE SEQUENCE [LARGE SCALE GENOMIC DNA]</scope>
    <source>
        <strain evidence="2">CCUG 58938</strain>
    </source>
</reference>
<protein>
    <recommendedName>
        <fullName evidence="3">STAS/SEC14 domain-containing protein</fullName>
    </recommendedName>
</protein>
<dbReference type="EMBL" id="JBHTKA010000013">
    <property type="protein sequence ID" value="MFD1002762.1"/>
    <property type="molecule type" value="Genomic_DNA"/>
</dbReference>
<accession>A0ABW3KCR8</accession>
<comment type="caution">
    <text evidence="1">The sequence shown here is derived from an EMBL/GenBank/DDBJ whole genome shotgun (WGS) entry which is preliminary data.</text>
</comment>
<gene>
    <name evidence="1" type="ORF">ACFQ21_25780</name>
</gene>
<evidence type="ECO:0008006" key="3">
    <source>
        <dbReference type="Google" id="ProtNLM"/>
    </source>
</evidence>
<dbReference type="RefSeq" id="WP_377584389.1">
    <property type="nucleotide sequence ID" value="NZ_JBHTKA010000013.1"/>
</dbReference>
<organism evidence="1 2">
    <name type="scientific">Ohtaekwangia kribbensis</name>
    <dbReference type="NCBI Taxonomy" id="688913"/>
    <lineage>
        <taxon>Bacteria</taxon>
        <taxon>Pseudomonadati</taxon>
        <taxon>Bacteroidota</taxon>
        <taxon>Cytophagia</taxon>
        <taxon>Cytophagales</taxon>
        <taxon>Fulvivirgaceae</taxon>
        <taxon>Ohtaekwangia</taxon>
    </lineage>
</organism>
<dbReference type="Proteomes" id="UP001597112">
    <property type="component" value="Unassembled WGS sequence"/>
</dbReference>
<evidence type="ECO:0000313" key="2">
    <source>
        <dbReference type="Proteomes" id="UP001597112"/>
    </source>
</evidence>